<gene>
    <name evidence="2" type="ORF">ACCI49_11585</name>
</gene>
<dbReference type="Pfam" id="PF04214">
    <property type="entry name" value="DUF411"/>
    <property type="match status" value="1"/>
</dbReference>
<dbReference type="PROSITE" id="PS51257">
    <property type="entry name" value="PROKAR_LIPOPROTEIN"/>
    <property type="match status" value="1"/>
</dbReference>
<comment type="caution">
    <text evidence="2">The sequence shown here is derived from an EMBL/GenBank/DDBJ whole genome shotgun (WGS) entry which is preliminary data.</text>
</comment>
<evidence type="ECO:0000256" key="1">
    <source>
        <dbReference type="SAM" id="SignalP"/>
    </source>
</evidence>
<keyword evidence="1" id="KW-0732">Signal</keyword>
<reference evidence="2 3" key="1">
    <citation type="submission" date="2024-08" db="EMBL/GenBank/DDBJ databases">
        <authorList>
            <person name="Ishaq N."/>
        </authorList>
    </citation>
    <scope>NUCLEOTIDE SEQUENCE [LARGE SCALE GENOMIC DNA]</scope>
    <source>
        <strain evidence="2 3">DSM 18651</strain>
    </source>
</reference>
<name>A0ABV4NZK6_9GAMM</name>
<sequence length="165" mass="17935">MYRTFLAAIAIFSTALALSACAEPAEPAEPLAYNPSLTTYKSTTCGCCKLWVDYAQKTGFDIVAKDVDDLNGVKKQYGVKPRYQSCHTSVSKEGYVFEGHLPAKLIHRFLENPPEGALGLAVPGMPLGSPGMEVGNRFTPYQVMQLNKDGSSVVYAEITSAEEQF</sequence>
<feature type="signal peptide" evidence="1">
    <location>
        <begin position="1"/>
        <end position="22"/>
    </location>
</feature>
<feature type="chain" id="PRO_5045925639" evidence="1">
    <location>
        <begin position="23"/>
        <end position="165"/>
    </location>
</feature>
<accession>A0ABV4NZK6</accession>
<dbReference type="RefSeq" id="WP_371839123.1">
    <property type="nucleotide sequence ID" value="NZ_JBGMEK010000022.1"/>
</dbReference>
<dbReference type="Proteomes" id="UP001569428">
    <property type="component" value="Unassembled WGS sequence"/>
</dbReference>
<dbReference type="EMBL" id="JBGMEK010000022">
    <property type="protein sequence ID" value="MFA0811561.1"/>
    <property type="molecule type" value="Genomic_DNA"/>
</dbReference>
<proteinExistence type="predicted"/>
<keyword evidence="3" id="KW-1185">Reference proteome</keyword>
<organism evidence="2 3">
    <name type="scientific">Microbulbifer epialgicus</name>
    <dbReference type="NCBI Taxonomy" id="393907"/>
    <lineage>
        <taxon>Bacteria</taxon>
        <taxon>Pseudomonadati</taxon>
        <taxon>Pseudomonadota</taxon>
        <taxon>Gammaproteobacteria</taxon>
        <taxon>Cellvibrionales</taxon>
        <taxon>Microbulbiferaceae</taxon>
        <taxon>Microbulbifer</taxon>
    </lineage>
</organism>
<protein>
    <submittedName>
        <fullName evidence="2">DUF411 domain-containing protein</fullName>
    </submittedName>
</protein>
<dbReference type="InterPro" id="IPR007332">
    <property type="entry name" value="DUF411"/>
</dbReference>
<evidence type="ECO:0000313" key="3">
    <source>
        <dbReference type="Proteomes" id="UP001569428"/>
    </source>
</evidence>
<evidence type="ECO:0000313" key="2">
    <source>
        <dbReference type="EMBL" id="MFA0811561.1"/>
    </source>
</evidence>